<evidence type="ECO:0000256" key="1">
    <source>
        <dbReference type="SAM" id="MobiDB-lite"/>
    </source>
</evidence>
<dbReference type="HOGENOM" id="CLU_043047_0_0_1"/>
<dbReference type="Proteomes" id="UP000002258">
    <property type="component" value="Chromosome 6"/>
</dbReference>
<dbReference type="AlphaFoldDB" id="A3LYH7"/>
<dbReference type="STRING" id="322104.A3LYH7"/>
<dbReference type="eggNOG" id="ENOG502S7DH">
    <property type="taxonomic scope" value="Eukaryota"/>
</dbReference>
<feature type="region of interest" description="Disordered" evidence="1">
    <location>
        <begin position="1"/>
        <end position="67"/>
    </location>
</feature>
<dbReference type="GeneID" id="4840244"/>
<evidence type="ECO:0000313" key="2">
    <source>
        <dbReference type="EMBL" id="ABN67981.2"/>
    </source>
</evidence>
<keyword evidence="3" id="KW-1185">Reference proteome</keyword>
<gene>
    <name evidence="2" type="ORF">PICST_48898</name>
</gene>
<organism evidence="2 3">
    <name type="scientific">Scheffersomyces stipitis (strain ATCC 58785 / CBS 6054 / NBRC 10063 / NRRL Y-11545)</name>
    <name type="common">Yeast</name>
    <name type="synonym">Pichia stipitis</name>
    <dbReference type="NCBI Taxonomy" id="322104"/>
    <lineage>
        <taxon>Eukaryota</taxon>
        <taxon>Fungi</taxon>
        <taxon>Dikarya</taxon>
        <taxon>Ascomycota</taxon>
        <taxon>Saccharomycotina</taxon>
        <taxon>Pichiomycetes</taxon>
        <taxon>Debaryomycetaceae</taxon>
        <taxon>Scheffersomyces</taxon>
    </lineage>
</organism>
<name>A3LYH7_PICST</name>
<dbReference type="OMA" id="DYKLGWI"/>
<sequence>MRYDSDDSDDRLPSPSIDLAETNTGRGPTPPPLLPPKQEDTRRRSSHSSSKSNKSRKEIETSQNRSSRFSWNNSIGKLPYLSPSTINVARMPSNTYTVTESPSSTISVNETMSSDSLKSSEPSVSRPADSPFWKYHILKFGKDLYLTTNPSLKHVYCRNGPGYFVEILHSEKIPDPRKGFTMLFKDLESIETGGLESIAPIMTITKKPEAEGGYFTIILPRSSILNKGIIKYLNTNDSQSRSKNRVFNGLALQKAIMPQFIPDVAESLEFKFNNYEFRDFNNGRWNVGSIPRVRQRTLTKLKEKFSTEEREPEDDRPRVVGKKNIYFHQNYIDLGENMETRTLLYKERSNDPKNIYFEDPNIQFPPVLALFRPYEYRTKIKIMKSFNKNKNRLSQHLVQQKQIFERNGLEYDKFIKGKALEHDIGVGGDVSKYYKGEDGLYYSTNPSDDSPDENKLGWITVYEDKRLFGLPGMFDIVLGLTLAVGYESSL</sequence>
<feature type="region of interest" description="Disordered" evidence="1">
    <location>
        <begin position="96"/>
        <end position="123"/>
    </location>
</feature>
<dbReference type="OrthoDB" id="4087488at2759"/>
<reference evidence="2 3" key="1">
    <citation type="journal article" date="2007" name="Nat. Biotechnol.">
        <title>Genome sequence of the lignocellulose-bioconverting and xylose-fermenting yeast Pichia stipitis.</title>
        <authorList>
            <person name="Jeffries T.W."/>
            <person name="Grigoriev I.V."/>
            <person name="Grimwood J."/>
            <person name="Laplaza J.M."/>
            <person name="Aerts A."/>
            <person name="Salamov A."/>
            <person name="Schmutz J."/>
            <person name="Lindquist E."/>
            <person name="Dehal P."/>
            <person name="Shapiro H."/>
            <person name="Jin Y.S."/>
            <person name="Passoth V."/>
            <person name="Richardson P.M."/>
        </authorList>
    </citation>
    <scope>NUCLEOTIDE SEQUENCE [LARGE SCALE GENOMIC DNA]</scope>
    <source>
        <strain evidence="3">ATCC 58785 / CBS 6054 / NBRC 10063 / NRRL Y-11545</strain>
    </source>
</reference>
<protein>
    <submittedName>
        <fullName evidence="2">Uncharacterized protein</fullName>
    </submittedName>
</protein>
<accession>A3LYH7</accession>
<dbReference type="KEGG" id="pic:PICST_48898"/>
<proteinExistence type="predicted"/>
<dbReference type="EMBL" id="CP000500">
    <property type="protein sequence ID" value="ABN67981.2"/>
    <property type="molecule type" value="Genomic_DNA"/>
</dbReference>
<dbReference type="InParanoid" id="A3LYH7"/>
<dbReference type="RefSeq" id="XP_001386010.2">
    <property type="nucleotide sequence ID" value="XM_001385973.1"/>
</dbReference>
<evidence type="ECO:0000313" key="3">
    <source>
        <dbReference type="Proteomes" id="UP000002258"/>
    </source>
</evidence>